<comment type="caution">
    <text evidence="2">The sequence shown here is derived from an EMBL/GenBank/DDBJ whole genome shotgun (WGS) entry which is preliminary data.</text>
</comment>
<keyword evidence="1" id="KW-0812">Transmembrane</keyword>
<accession>A0ABR0C8X7</accession>
<keyword evidence="1" id="KW-1133">Transmembrane helix</keyword>
<evidence type="ECO:0000256" key="1">
    <source>
        <dbReference type="SAM" id="Phobius"/>
    </source>
</evidence>
<dbReference type="Proteomes" id="UP001287286">
    <property type="component" value="Unassembled WGS sequence"/>
</dbReference>
<name>A0ABR0C8X7_PURLI</name>
<feature type="transmembrane region" description="Helical" evidence="1">
    <location>
        <begin position="202"/>
        <end position="224"/>
    </location>
</feature>
<feature type="transmembrane region" description="Helical" evidence="1">
    <location>
        <begin position="21"/>
        <end position="45"/>
    </location>
</feature>
<dbReference type="EMBL" id="JAWRVI010000009">
    <property type="protein sequence ID" value="KAK4092208.1"/>
    <property type="molecule type" value="Genomic_DNA"/>
</dbReference>
<organism evidence="2 3">
    <name type="scientific">Purpureocillium lilacinum</name>
    <name type="common">Paecilomyces lilacinus</name>
    <dbReference type="NCBI Taxonomy" id="33203"/>
    <lineage>
        <taxon>Eukaryota</taxon>
        <taxon>Fungi</taxon>
        <taxon>Dikarya</taxon>
        <taxon>Ascomycota</taxon>
        <taxon>Pezizomycotina</taxon>
        <taxon>Sordariomycetes</taxon>
        <taxon>Hypocreomycetidae</taxon>
        <taxon>Hypocreales</taxon>
        <taxon>Ophiocordycipitaceae</taxon>
        <taxon>Purpureocillium</taxon>
    </lineage>
</organism>
<protein>
    <submittedName>
        <fullName evidence="2">Uncharacterized protein</fullName>
    </submittedName>
</protein>
<proteinExistence type="predicted"/>
<keyword evidence="3" id="KW-1185">Reference proteome</keyword>
<evidence type="ECO:0000313" key="3">
    <source>
        <dbReference type="Proteomes" id="UP001287286"/>
    </source>
</evidence>
<feature type="transmembrane region" description="Helical" evidence="1">
    <location>
        <begin position="145"/>
        <end position="163"/>
    </location>
</feature>
<evidence type="ECO:0000313" key="2">
    <source>
        <dbReference type="EMBL" id="KAK4092208.1"/>
    </source>
</evidence>
<reference evidence="2 3" key="1">
    <citation type="journal article" date="2024" name="Microbiol. Resour. Announc.">
        <title>Genome annotations for the ascomycete fungi Trichoderma harzianum, Trichoderma aggressivum, and Purpureocillium lilacinum.</title>
        <authorList>
            <person name="Beijen E.P.W."/>
            <person name="Ohm R.A."/>
        </authorList>
    </citation>
    <scope>NUCLEOTIDE SEQUENCE [LARGE SCALE GENOMIC DNA]</scope>
    <source>
        <strain evidence="2 3">CBS 150709</strain>
    </source>
</reference>
<keyword evidence="1" id="KW-0472">Membrane</keyword>
<feature type="transmembrane region" description="Helical" evidence="1">
    <location>
        <begin position="112"/>
        <end position="133"/>
    </location>
</feature>
<gene>
    <name evidence="2" type="ORF">Purlil1_3461</name>
</gene>
<sequence length="280" mass="31870">MFSSEATIVRLGTMPRCRLRVAQTALLACEGVVAATLLTLFGFAYPNRFRTRLWEEGGAHKWNSDPRLRIYFYANHREPPEVPLIWSQRYAWRSSSKQLGRKRETDLVPRSLTASNLSIAVLTTFVFITRMAVSRCSFLPEYTNVFYDLLLLTLWSVSVAGQLSGDRSDSKHACSHPWYLVRGCAETSGQNQGYCRIAQASFVFSLLALVVYGARLLLCSYVALFEKDRECHGDLKCGPDHEEKSSFSDLEWAPEREVKRHGWLDQPLSPVLAFFPETTR</sequence>